<proteinExistence type="inferred from homology"/>
<evidence type="ECO:0000256" key="5">
    <source>
        <dbReference type="ARBA" id="ARBA00022676"/>
    </source>
</evidence>
<accession>A0A8J5YQD5</accession>
<dbReference type="AlphaFoldDB" id="A0A8J5YQD5"/>
<evidence type="ECO:0000259" key="12">
    <source>
        <dbReference type="PROSITE" id="PS51671"/>
    </source>
</evidence>
<organism evidence="13 14">
    <name type="scientific">Gossypium anomalum</name>
    <dbReference type="NCBI Taxonomy" id="47600"/>
    <lineage>
        <taxon>Eukaryota</taxon>
        <taxon>Viridiplantae</taxon>
        <taxon>Streptophyta</taxon>
        <taxon>Embryophyta</taxon>
        <taxon>Tracheophyta</taxon>
        <taxon>Spermatophyta</taxon>
        <taxon>Magnoliopsida</taxon>
        <taxon>eudicotyledons</taxon>
        <taxon>Gunneridae</taxon>
        <taxon>Pentapetalae</taxon>
        <taxon>rosids</taxon>
        <taxon>malvids</taxon>
        <taxon>Malvales</taxon>
        <taxon>Malvaceae</taxon>
        <taxon>Malvoideae</taxon>
        <taxon>Gossypium</taxon>
    </lineage>
</organism>
<dbReference type="GO" id="GO:0008184">
    <property type="term" value="F:glycogen phosphorylase activity"/>
    <property type="evidence" value="ECO:0007669"/>
    <property type="project" value="InterPro"/>
</dbReference>
<comment type="caution">
    <text evidence="13">The sequence shown here is derived from an EMBL/GenBank/DDBJ whole genome shotgun (WGS) entry which is preliminary data.</text>
</comment>
<dbReference type="OrthoDB" id="9215500at2759"/>
<evidence type="ECO:0000313" key="14">
    <source>
        <dbReference type="Proteomes" id="UP000701853"/>
    </source>
</evidence>
<dbReference type="PROSITE" id="PS00102">
    <property type="entry name" value="PHOSPHORYLASE"/>
    <property type="match status" value="1"/>
</dbReference>
<dbReference type="NCBIfam" id="TIGR02093">
    <property type="entry name" value="P_ylase"/>
    <property type="match status" value="1"/>
</dbReference>
<comment type="catalytic activity">
    <reaction evidence="1 9">
        <text>[(1-&gt;4)-alpha-D-glucosyl](n) + phosphate = [(1-&gt;4)-alpha-D-glucosyl](n-1) + alpha-D-glucose 1-phosphate</text>
        <dbReference type="Rhea" id="RHEA:41732"/>
        <dbReference type="Rhea" id="RHEA-COMP:9584"/>
        <dbReference type="Rhea" id="RHEA-COMP:9586"/>
        <dbReference type="ChEBI" id="CHEBI:15444"/>
        <dbReference type="ChEBI" id="CHEBI:43474"/>
        <dbReference type="ChEBI" id="CHEBI:58601"/>
        <dbReference type="EC" id="2.4.1.1"/>
    </reaction>
</comment>
<evidence type="ECO:0000256" key="10">
    <source>
        <dbReference type="SAM" id="Coils"/>
    </source>
</evidence>
<name>A0A8J5YQD5_9ROSI</name>
<keyword evidence="4" id="KW-0021">Allosteric enzyme</keyword>
<dbReference type="Gene3D" id="3.40.50.2000">
    <property type="entry name" value="Glycogen Phosphorylase B"/>
    <property type="match status" value="2"/>
</dbReference>
<dbReference type="InterPro" id="IPR045865">
    <property type="entry name" value="ACT-like_dom_sf"/>
</dbReference>
<dbReference type="PANTHER" id="PTHR11468">
    <property type="entry name" value="GLYCOGEN PHOSPHORYLASE"/>
    <property type="match status" value="1"/>
</dbReference>
<comment type="function">
    <text evidence="9">Allosteric enzyme that catalyzes the rate-limiting step in glycogen catabolism, the phosphorolytic cleavage of glycogen to produce glucose-1-phosphate, and plays a central role in maintaining cellular and organismal glucose homeostasis.</text>
</comment>
<dbReference type="FunFam" id="3.40.50.2000:FF:000002">
    <property type="entry name" value="Alpha-1,4 glucan phosphorylase"/>
    <property type="match status" value="1"/>
</dbReference>
<gene>
    <name evidence="13" type="ORF">CXB51_012231</name>
</gene>
<dbReference type="GO" id="GO:0005737">
    <property type="term" value="C:cytoplasm"/>
    <property type="evidence" value="ECO:0007669"/>
    <property type="project" value="TreeGrafter"/>
</dbReference>
<evidence type="ECO:0000256" key="2">
    <source>
        <dbReference type="ARBA" id="ARBA00001933"/>
    </source>
</evidence>
<reference evidence="13 14" key="1">
    <citation type="journal article" date="2021" name="bioRxiv">
        <title>The Gossypium anomalum genome as a resource for cotton improvement and evolutionary analysis of hybrid incompatibility.</title>
        <authorList>
            <person name="Grover C.E."/>
            <person name="Yuan D."/>
            <person name="Arick M.A."/>
            <person name="Miller E.R."/>
            <person name="Hu G."/>
            <person name="Peterson D.G."/>
            <person name="Wendel J.F."/>
            <person name="Udall J.A."/>
        </authorList>
    </citation>
    <scope>NUCLEOTIDE SEQUENCE [LARGE SCALE GENOMIC DNA]</scope>
    <source>
        <strain evidence="13">JFW-Udall</strain>
        <tissue evidence="13">Leaf</tissue>
    </source>
</reference>
<dbReference type="InterPro" id="IPR002912">
    <property type="entry name" value="ACT_dom"/>
</dbReference>
<evidence type="ECO:0000256" key="3">
    <source>
        <dbReference type="ARBA" id="ARBA00006047"/>
    </source>
</evidence>
<dbReference type="GO" id="GO:0005980">
    <property type="term" value="P:glycogen catabolic process"/>
    <property type="evidence" value="ECO:0007669"/>
    <property type="project" value="TreeGrafter"/>
</dbReference>
<feature type="coiled-coil region" evidence="10">
    <location>
        <begin position="1025"/>
        <end position="1063"/>
    </location>
</feature>
<dbReference type="PANTHER" id="PTHR11468:SF30">
    <property type="entry name" value="ALPHA-1,4 GLUCAN PHOSPHORYLASE"/>
    <property type="match status" value="1"/>
</dbReference>
<comment type="similarity">
    <text evidence="3 9">Belongs to the glycogen phosphorylase family.</text>
</comment>
<keyword evidence="5 9" id="KW-0328">Glycosyltransferase</keyword>
<keyword evidence="11" id="KW-0812">Transmembrane</keyword>
<evidence type="ECO:0000256" key="9">
    <source>
        <dbReference type="RuleBase" id="RU000587"/>
    </source>
</evidence>
<comment type="cofactor">
    <cofactor evidence="2 9">
        <name>pyridoxal 5'-phosphate</name>
        <dbReference type="ChEBI" id="CHEBI:597326"/>
    </cofactor>
</comment>
<dbReference type="InterPro" id="IPR000811">
    <property type="entry name" value="Glyco_trans_35"/>
</dbReference>
<evidence type="ECO:0000256" key="8">
    <source>
        <dbReference type="ARBA" id="ARBA00023277"/>
    </source>
</evidence>
<evidence type="ECO:0000313" key="13">
    <source>
        <dbReference type="EMBL" id="KAG8494493.1"/>
    </source>
</evidence>
<keyword evidence="6 9" id="KW-0808">Transferase</keyword>
<evidence type="ECO:0000256" key="4">
    <source>
        <dbReference type="ARBA" id="ARBA00022533"/>
    </source>
</evidence>
<dbReference type="Pfam" id="PF00343">
    <property type="entry name" value="Phosphorylase"/>
    <property type="match status" value="1"/>
</dbReference>
<dbReference type="SUPFAM" id="SSF55021">
    <property type="entry name" value="ACT-like"/>
    <property type="match status" value="1"/>
</dbReference>
<protein>
    <recommendedName>
        <fullName evidence="9">Alpha-1,4 glucan phosphorylase</fullName>
        <ecNumber evidence="9">2.4.1.1</ecNumber>
    </recommendedName>
</protein>
<evidence type="ECO:0000256" key="11">
    <source>
        <dbReference type="SAM" id="Phobius"/>
    </source>
</evidence>
<dbReference type="EMBL" id="JAHUZN010000005">
    <property type="protein sequence ID" value="KAG8494493.1"/>
    <property type="molecule type" value="Genomic_DNA"/>
</dbReference>
<evidence type="ECO:0000256" key="1">
    <source>
        <dbReference type="ARBA" id="ARBA00001275"/>
    </source>
</evidence>
<dbReference type="CDD" id="cd04300">
    <property type="entry name" value="GT35_Glycogen_Phosphorylase"/>
    <property type="match status" value="1"/>
</dbReference>
<keyword evidence="7 9" id="KW-0663">Pyridoxal phosphate</keyword>
<sequence length="1270" mass="144739">MATLSFSPLKPNTLFSSFLFPSKNISSRPIIYTRPHRNTPPLTFFAAKRPPAASATNSSSSVTVETVSPENDANSTVFVIRARNRTGLLQVITRVFNILGLSVEKATVDFEEDYFVMTFFVTDFRGNKIDDQKSLESINKALIDAIDGDDDAALSVAPSDRGVVVRKPRLDFGKRKGQAERMLGLMDVFLKNDPISLQKDILHHVEYTVARSRFSFDDFEAYQALAHSVRDRLIERWHDTLIHFKKEDPKRVYFLSLEFLMGRSLSNIVINLGIRDQFADALSQLGFDFEVLAEQEGDACLGNGGLARLSACQMDSLATLDYPAVGYGLRYQYGLFRQVIVDGFQHEQPDYWLNFGNPWEIERVHITYPVKFYGTVTDEFLNGEKCKVWVPGEMVEAVAYDNPIPGYGTRNTINLRLWAAKPSDQHDMESFNTGDYVDAVVNRQRAESISSILYPDDRSYQGKELRLKQQYFFVSASVQDIFRRFKDTHKKFDEFPEKVALQLNDTHPSLAIAEVMRVLLDEEHLSWHRAWDIICKIFSFTTHTVSPEGLEKIPVDLLGNLLPRHLQIIYDINFNFVEELKKMIGLDYDRLTRMSIVEEGAVKNIRMANLSVICSHTVNGVSRLHSELLRTKLFKDFYDLWPHKFQYKTNGVTQRRWIVVSNPSLCALISKWLGTEAWIRDIDLLIGLRDYATNAELHQEWKMVKKVNKIRLAEYIEAMSGLKVSLDAMFDVQTKRIHEYKRQLLNILGIIHRYDCIKNMDKNDRKKVVPRVCIIGGKAAPGYEIAKKIIKLCHVVAEKINNDNDIGDLLKLVFIPDYNVSVAEMVIPGADLSQHLSTAGHEASGTGSMKFLMNGCLLLATADGSTIEMVEEIGQDNMFLFGAKAPEVVALRKKGPTLKVPLQFSRVVRMIRDGHFGFEDYFKSLCDKIEGTSDYFLLGADFMSYLEAQAAADKAFVDEERWTKMSILSAAGSGRFSSDRTIQEYAENTWDIQPCSFFFFLFFFFLSLTSQGEQSKNHNLLILELRDAKLKISRLESVLEERIQNLNAKTLSLKEHAKSLEDMANKSTYLQSALSDLKDHSFLADEKLNALEEEVHGLWAVSRKNNFDLHVLELKAQDAEDRLEAVTSQVGKMAEVVTEQWVQIQHLELALQIAKMRALQAQKQRNIRCTFLKFIDGISGRHLPKPFKALDSYSLGKGPIIRYYVSQALQQLKRFYSAIRRSHAELQAFIKGEMQRNELTAAFVNDELVFFLASAFITFPILGAWMLLLA</sequence>
<dbReference type="PROSITE" id="PS51671">
    <property type="entry name" value="ACT"/>
    <property type="match status" value="1"/>
</dbReference>
<dbReference type="FunFam" id="3.40.50.2000:FF:000003">
    <property type="entry name" value="Alpha-1,4 glucan phosphorylase"/>
    <property type="match status" value="1"/>
</dbReference>
<feature type="domain" description="ACT" evidence="12">
    <location>
        <begin position="77"/>
        <end position="161"/>
    </location>
</feature>
<dbReference type="InterPro" id="IPR035090">
    <property type="entry name" value="Pyridoxal_P_attach_site"/>
</dbReference>
<dbReference type="InterPro" id="IPR011833">
    <property type="entry name" value="Glycg_phsphrylas"/>
</dbReference>
<feature type="transmembrane region" description="Helical" evidence="11">
    <location>
        <begin position="1248"/>
        <end position="1269"/>
    </location>
</feature>
<feature type="coiled-coil region" evidence="10">
    <location>
        <begin position="1109"/>
        <end position="1164"/>
    </location>
</feature>
<keyword evidence="10" id="KW-0175">Coiled coil</keyword>
<keyword evidence="11" id="KW-1133">Transmembrane helix</keyword>
<keyword evidence="11" id="KW-0472">Membrane</keyword>
<dbReference type="EC" id="2.4.1.1" evidence="9"/>
<keyword evidence="8 9" id="KW-0119">Carbohydrate metabolism</keyword>
<dbReference type="GO" id="GO:0030170">
    <property type="term" value="F:pyridoxal phosphate binding"/>
    <property type="evidence" value="ECO:0007669"/>
    <property type="project" value="InterPro"/>
</dbReference>
<keyword evidence="14" id="KW-1185">Reference proteome</keyword>
<evidence type="ECO:0000256" key="6">
    <source>
        <dbReference type="ARBA" id="ARBA00022679"/>
    </source>
</evidence>
<dbReference type="Proteomes" id="UP000701853">
    <property type="component" value="Chromosome 5"/>
</dbReference>
<evidence type="ECO:0000256" key="7">
    <source>
        <dbReference type="ARBA" id="ARBA00022898"/>
    </source>
</evidence>
<dbReference type="SUPFAM" id="SSF53756">
    <property type="entry name" value="UDP-Glycosyltransferase/glycogen phosphorylase"/>
    <property type="match status" value="1"/>
</dbReference>